<dbReference type="Gene3D" id="1.10.287.130">
    <property type="match status" value="1"/>
</dbReference>
<dbReference type="InterPro" id="IPR003594">
    <property type="entry name" value="HATPase_dom"/>
</dbReference>
<evidence type="ECO:0000313" key="10">
    <source>
        <dbReference type="EMBL" id="TVO79498.1"/>
    </source>
</evidence>
<feature type="modified residue" description="4-aspartylphosphate" evidence="7">
    <location>
        <position position="56"/>
    </location>
</feature>
<dbReference type="AlphaFoldDB" id="A0A557RLB5"/>
<evidence type="ECO:0000256" key="1">
    <source>
        <dbReference type="ARBA" id="ARBA00000085"/>
    </source>
</evidence>
<dbReference type="Pfam" id="PF02518">
    <property type="entry name" value="HATPase_c"/>
    <property type="match status" value="1"/>
</dbReference>
<dbReference type="GO" id="GO:0000155">
    <property type="term" value="F:phosphorelay sensor kinase activity"/>
    <property type="evidence" value="ECO:0007669"/>
    <property type="project" value="InterPro"/>
</dbReference>
<dbReference type="CDD" id="cd16922">
    <property type="entry name" value="HATPase_EvgS-ArcB-TorS-like"/>
    <property type="match status" value="1"/>
</dbReference>
<comment type="function">
    <text evidence="5">Member of the two-component regulatory system BvgS/BvgA. Phosphorylates BvgA via a four-step phosphorelay in response to environmental signals.</text>
</comment>
<proteinExistence type="predicted"/>
<dbReference type="SUPFAM" id="SSF55874">
    <property type="entry name" value="ATPase domain of HSP90 chaperone/DNA topoisomerase II/histidine kinase"/>
    <property type="match status" value="1"/>
</dbReference>
<dbReference type="InterPro" id="IPR005467">
    <property type="entry name" value="His_kinase_dom"/>
</dbReference>
<dbReference type="PROSITE" id="PS50110">
    <property type="entry name" value="RESPONSE_REGULATORY"/>
    <property type="match status" value="2"/>
</dbReference>
<feature type="domain" description="Response regulatory" evidence="9">
    <location>
        <begin position="8"/>
        <end position="123"/>
    </location>
</feature>
<dbReference type="SMART" id="SM00387">
    <property type="entry name" value="HATPase_c"/>
    <property type="match status" value="1"/>
</dbReference>
<dbReference type="Gene3D" id="3.40.50.2300">
    <property type="match status" value="2"/>
</dbReference>
<dbReference type="EMBL" id="VMNI01000002">
    <property type="protein sequence ID" value="TVO79498.1"/>
    <property type="molecule type" value="Genomic_DNA"/>
</dbReference>
<sequence>MRMMNKPAVLVIDDTPSNLHTLCAALANEFDVRVALSGPEGLALAEAAPPDIILLDVMMPQMDGYEVCQRLKALPSLVHVPVVFVTALDDLGAEVRGLHLGASDYLSKPVNVDIARLRIRNLVEREQLRKEVDAQREALMQHRDHLEAMVEARTADLSIAREAAEAASRAKSIFLSNMSHELRTPMNAIMGMTAVAQRRTDDPALRGCLSHVDRAARDLLALLNNILDIANIEADRLTLAWADFTLGEVLDTLRAQVQHLAAQKQLALHFEVAPTLAALPLRGDPVRLGQILLNLAGNAIKFTGAGQVVVRAALCTQNSDEVNVRFEVQDTGPGMTAAERDRLFVLFEQLDGSTTRSHGGTGLGLALSQRLARMMDGQIGASSTPGVGSTFWLTVRLARAAKHTPPAPPNDPVDLAQVRLQADFGGARILLASDEPLSQELSRVLLEDVGLVVAVAETRSEALAMAGRAGYDLILVDLHRSRRDGVDTATAIRALPEHRQTPILALTADTDASDAEARRAAGVSAQIHKPVHPEQLYDAVVTLLAQSRPPAAAS</sequence>
<dbReference type="PANTHER" id="PTHR45339:SF5">
    <property type="entry name" value="HISTIDINE KINASE"/>
    <property type="match status" value="1"/>
</dbReference>
<evidence type="ECO:0000256" key="2">
    <source>
        <dbReference type="ARBA" id="ARBA00012438"/>
    </source>
</evidence>
<dbReference type="SUPFAM" id="SSF52172">
    <property type="entry name" value="CheY-like"/>
    <property type="match status" value="2"/>
</dbReference>
<accession>A0A557RLB5</accession>
<dbReference type="PANTHER" id="PTHR45339">
    <property type="entry name" value="HYBRID SIGNAL TRANSDUCTION HISTIDINE KINASE J"/>
    <property type="match status" value="1"/>
</dbReference>
<dbReference type="InterPro" id="IPR004358">
    <property type="entry name" value="Sig_transdc_His_kin-like_C"/>
</dbReference>
<evidence type="ECO:0000256" key="6">
    <source>
        <dbReference type="ARBA" id="ARBA00070152"/>
    </source>
</evidence>
<feature type="modified residue" description="4-aspartylphosphate" evidence="7">
    <location>
        <position position="477"/>
    </location>
</feature>
<dbReference type="Pfam" id="PF00512">
    <property type="entry name" value="HisKA"/>
    <property type="match status" value="1"/>
</dbReference>
<evidence type="ECO:0000313" key="11">
    <source>
        <dbReference type="Proteomes" id="UP000318349"/>
    </source>
</evidence>
<dbReference type="Gene3D" id="3.30.565.10">
    <property type="entry name" value="Histidine kinase-like ATPase, C-terminal domain"/>
    <property type="match status" value="1"/>
</dbReference>
<comment type="catalytic activity">
    <reaction evidence="1">
        <text>ATP + protein L-histidine = ADP + protein N-phospho-L-histidine.</text>
        <dbReference type="EC" id="2.7.13.3"/>
    </reaction>
</comment>
<dbReference type="InterPro" id="IPR001789">
    <property type="entry name" value="Sig_transdc_resp-reg_receiver"/>
</dbReference>
<dbReference type="EC" id="2.7.13.3" evidence="2"/>
<evidence type="ECO:0000256" key="3">
    <source>
        <dbReference type="ARBA" id="ARBA00022553"/>
    </source>
</evidence>
<dbReference type="SMART" id="SM00448">
    <property type="entry name" value="REC"/>
    <property type="match status" value="2"/>
</dbReference>
<evidence type="ECO:0000256" key="7">
    <source>
        <dbReference type="PROSITE-ProRule" id="PRU00169"/>
    </source>
</evidence>
<feature type="domain" description="Histidine kinase" evidence="8">
    <location>
        <begin position="177"/>
        <end position="399"/>
    </location>
</feature>
<dbReference type="CDD" id="cd00082">
    <property type="entry name" value="HisKA"/>
    <property type="match status" value="1"/>
</dbReference>
<evidence type="ECO:0000259" key="8">
    <source>
        <dbReference type="PROSITE" id="PS50109"/>
    </source>
</evidence>
<dbReference type="InterPro" id="IPR036097">
    <property type="entry name" value="HisK_dim/P_sf"/>
</dbReference>
<dbReference type="InterPro" id="IPR003661">
    <property type="entry name" value="HisK_dim/P_dom"/>
</dbReference>
<dbReference type="CDD" id="cd17546">
    <property type="entry name" value="REC_hyHK_CKI1_RcsC-like"/>
    <property type="match status" value="1"/>
</dbReference>
<dbReference type="FunFam" id="3.30.565.10:FF:000010">
    <property type="entry name" value="Sensor histidine kinase RcsC"/>
    <property type="match status" value="1"/>
</dbReference>
<evidence type="ECO:0000259" key="9">
    <source>
        <dbReference type="PROSITE" id="PS50110"/>
    </source>
</evidence>
<protein>
    <recommendedName>
        <fullName evidence="6">Virulence sensor protein BvgS</fullName>
        <ecNumber evidence="2">2.7.13.3</ecNumber>
    </recommendedName>
</protein>
<feature type="domain" description="Response regulatory" evidence="9">
    <location>
        <begin position="428"/>
        <end position="544"/>
    </location>
</feature>
<reference evidence="10 11" key="1">
    <citation type="submission" date="2019-07" db="EMBL/GenBank/DDBJ databases">
        <title>The pathways for chlorine oxyanion respiration interact through the shared metabolite chlorate.</title>
        <authorList>
            <person name="Barnum T.P."/>
            <person name="Cheng Y."/>
            <person name="Hill K.A."/>
            <person name="Lucas L.N."/>
            <person name="Carlson H.K."/>
            <person name="Coates J.D."/>
        </authorList>
    </citation>
    <scope>NUCLEOTIDE SEQUENCE [LARGE SCALE GENOMIC DNA]</scope>
    <source>
        <strain evidence="10 11">SFB-1</strain>
    </source>
</reference>
<dbReference type="InterPro" id="IPR011006">
    <property type="entry name" value="CheY-like_superfamily"/>
</dbReference>
<dbReference type="PRINTS" id="PR00344">
    <property type="entry name" value="BCTRLSENSOR"/>
</dbReference>
<evidence type="ECO:0000256" key="5">
    <source>
        <dbReference type="ARBA" id="ARBA00058004"/>
    </source>
</evidence>
<evidence type="ECO:0000256" key="4">
    <source>
        <dbReference type="ARBA" id="ARBA00023012"/>
    </source>
</evidence>
<dbReference type="Proteomes" id="UP000318349">
    <property type="component" value="Unassembled WGS sequence"/>
</dbReference>
<comment type="caution">
    <text evidence="10">The sequence shown here is derived from an EMBL/GenBank/DDBJ whole genome shotgun (WGS) entry which is preliminary data.</text>
</comment>
<keyword evidence="4" id="KW-0902">Two-component regulatory system</keyword>
<dbReference type="SUPFAM" id="SSF47384">
    <property type="entry name" value="Homodimeric domain of signal transducing histidine kinase"/>
    <property type="match status" value="1"/>
</dbReference>
<name>A0A557RLB5_9RHOO</name>
<keyword evidence="3 7" id="KW-0597">Phosphoprotein</keyword>
<dbReference type="SMART" id="SM00388">
    <property type="entry name" value="HisKA"/>
    <property type="match status" value="1"/>
</dbReference>
<dbReference type="InterPro" id="IPR036890">
    <property type="entry name" value="HATPase_C_sf"/>
</dbReference>
<dbReference type="Pfam" id="PF00072">
    <property type="entry name" value="Response_reg"/>
    <property type="match status" value="2"/>
</dbReference>
<organism evidence="10 11">
    <name type="scientific">Denitromonas halophila</name>
    <dbReference type="NCBI Taxonomy" id="1629404"/>
    <lineage>
        <taxon>Bacteria</taxon>
        <taxon>Pseudomonadati</taxon>
        <taxon>Pseudomonadota</taxon>
        <taxon>Betaproteobacteria</taxon>
        <taxon>Rhodocyclales</taxon>
        <taxon>Zoogloeaceae</taxon>
        <taxon>Denitromonas</taxon>
    </lineage>
</organism>
<gene>
    <name evidence="10" type="ORF">FHP89_01740</name>
</gene>
<dbReference type="PROSITE" id="PS50109">
    <property type="entry name" value="HIS_KIN"/>
    <property type="match status" value="1"/>
</dbReference>